<dbReference type="Proteomes" id="UP000008630">
    <property type="component" value="Chromosome"/>
</dbReference>
<keyword evidence="3" id="KW-1185">Reference proteome</keyword>
<dbReference type="STRING" id="693979.Bache_2667"/>
<evidence type="ECO:0000313" key="2">
    <source>
        <dbReference type="EMBL" id="ADV44618.1"/>
    </source>
</evidence>
<accession>E6SWF7</accession>
<organism evidence="2 3">
    <name type="scientific">Bacteroides helcogenes (strain ATCC 35417 / DSM 20613 / JCM 6297 / CCUG 15421 / P 36-108)</name>
    <dbReference type="NCBI Taxonomy" id="693979"/>
    <lineage>
        <taxon>Bacteria</taxon>
        <taxon>Pseudomonadati</taxon>
        <taxon>Bacteroidota</taxon>
        <taxon>Bacteroidia</taxon>
        <taxon>Bacteroidales</taxon>
        <taxon>Bacteroidaceae</taxon>
        <taxon>Bacteroides</taxon>
    </lineage>
</organism>
<reference key="1">
    <citation type="submission" date="2010-11" db="EMBL/GenBank/DDBJ databases">
        <title>The complete genome of Bacteroides helcogenes P 36-108.</title>
        <authorList>
            <consortium name="US DOE Joint Genome Institute (JGI-PGF)"/>
            <person name="Lucas S."/>
            <person name="Copeland A."/>
            <person name="Lapidus A."/>
            <person name="Bruce D."/>
            <person name="Goodwin L."/>
            <person name="Pitluck S."/>
            <person name="Kyrpides N."/>
            <person name="Mavromatis K."/>
            <person name="Ivanova N."/>
            <person name="Zeytun A."/>
            <person name="Brettin T."/>
            <person name="Detter J.C."/>
            <person name="Tapia R."/>
            <person name="Han C."/>
            <person name="Land M."/>
            <person name="Hauser L."/>
            <person name="Markowitz V."/>
            <person name="Cheng J.-F."/>
            <person name="Hugenholtz P."/>
            <person name="Woyke T."/>
            <person name="Wu D."/>
            <person name="Gronow S."/>
            <person name="Wellnitz S."/>
            <person name="Brambilla E."/>
            <person name="Klenk H.-P."/>
            <person name="Eisen J.A."/>
        </authorList>
    </citation>
    <scope>NUCLEOTIDE SEQUENCE</scope>
    <source>
        <strain>P 36-108</strain>
    </source>
</reference>
<dbReference type="RefSeq" id="WP_013548205.1">
    <property type="nucleotide sequence ID" value="NC_014933.1"/>
</dbReference>
<dbReference type="HOGENOM" id="CLU_082052_0_0_10"/>
<dbReference type="KEGG" id="bhl:Bache_2667"/>
<feature type="domain" description="DUF7833" evidence="1">
    <location>
        <begin position="132"/>
        <end position="190"/>
    </location>
</feature>
<dbReference type="OrthoDB" id="1442826at2"/>
<protein>
    <recommendedName>
        <fullName evidence="1">DUF7833 domain-containing protein</fullName>
    </recommendedName>
</protein>
<dbReference type="InterPro" id="IPR057155">
    <property type="entry name" value="DUF7833"/>
</dbReference>
<dbReference type="eggNOG" id="COG3935">
    <property type="taxonomic scope" value="Bacteria"/>
</dbReference>
<evidence type="ECO:0000259" key="1">
    <source>
        <dbReference type="Pfam" id="PF25200"/>
    </source>
</evidence>
<reference evidence="2 3" key="2">
    <citation type="journal article" date="2011" name="Stand. Genomic Sci.">
        <title>Complete genome sequence of Bacteroides helcogenes type strain (P 36-108).</title>
        <authorList>
            <person name="Pati A."/>
            <person name="Gronow S."/>
            <person name="Zeytun A."/>
            <person name="Lapidus A."/>
            <person name="Nolan M."/>
            <person name="Hammon N."/>
            <person name="Deshpande S."/>
            <person name="Cheng J.F."/>
            <person name="Tapia R."/>
            <person name="Han C."/>
            <person name="Goodwin L."/>
            <person name="Pitluck S."/>
            <person name="Liolios K."/>
            <person name="Pagani I."/>
            <person name="Ivanova N."/>
            <person name="Mavromatis K."/>
            <person name="Chen A."/>
            <person name="Palaniappan K."/>
            <person name="Land M."/>
            <person name="Hauser L."/>
            <person name="Chang Y.J."/>
            <person name="Jeffries C.D."/>
            <person name="Detter J.C."/>
            <person name="Brambilla E."/>
            <person name="Rohde M."/>
            <person name="Goker M."/>
            <person name="Woyke T."/>
            <person name="Bristow J."/>
            <person name="Eisen J.A."/>
            <person name="Markowitz V."/>
            <person name="Hugenholtz P."/>
            <person name="Kyrpides N.C."/>
            <person name="Klenk H.P."/>
            <person name="Lucas S."/>
        </authorList>
    </citation>
    <scope>NUCLEOTIDE SEQUENCE [LARGE SCALE GENOMIC DNA]</scope>
    <source>
        <strain evidence="3">ATCC 35417 / DSM 20613 / JCM 6297 / CCUG 15421 / P 36-108</strain>
    </source>
</reference>
<dbReference type="Pfam" id="PF25200">
    <property type="entry name" value="DUF7833"/>
    <property type="match status" value="1"/>
</dbReference>
<dbReference type="AlphaFoldDB" id="E6SWF7"/>
<dbReference type="EMBL" id="CP002352">
    <property type="protein sequence ID" value="ADV44618.1"/>
    <property type="molecule type" value="Genomic_DNA"/>
</dbReference>
<sequence length="226" mass="26494">MTYIDYMNRFWKVNEEAPFSARETQLYFFLLEVCNRHHWKMPFNCPTCRVVNTIAFTRQTLVLVRQRLKECEMIDFVEGEGNRAAPSYTLLAMSTDKTNNLTIIKNNKNKDNTNLIIGKDELLELEELKGLLLADNIWLENVKTYLFQGEFQSNIDLSKWLSSFFAYLKANGTIHKGLEDSKRHFVNWLMKQTDKPIHKSVVKKPSNVCVVLTDDNKNKFKDIKGW</sequence>
<proteinExistence type="predicted"/>
<name>E6SWF7_BACT6</name>
<dbReference type="PATRIC" id="fig|693979.3.peg.2792"/>
<gene>
    <name evidence="2" type="ordered locus">Bache_2667</name>
</gene>
<evidence type="ECO:0000313" key="3">
    <source>
        <dbReference type="Proteomes" id="UP000008630"/>
    </source>
</evidence>